<evidence type="ECO:0000313" key="11">
    <source>
        <dbReference type="Proteomes" id="UP000044602"/>
    </source>
</evidence>
<dbReference type="InterPro" id="IPR036544">
    <property type="entry name" value="QCR7_sf"/>
</dbReference>
<comment type="function">
    <text evidence="9">Component of the ubiquinol-cytochrome c oxidoreductase, a multisubunit transmembrane complex that is part of the mitochondrial electron transport chain which drives oxidative phosphorylation.</text>
</comment>
<gene>
    <name evidence="10" type="ORF">BN1708_005321</name>
</gene>
<evidence type="ECO:0000256" key="4">
    <source>
        <dbReference type="ARBA" id="ARBA00022660"/>
    </source>
</evidence>
<evidence type="ECO:0000256" key="9">
    <source>
        <dbReference type="PIRNR" id="PIRNR000022"/>
    </source>
</evidence>
<dbReference type="SUPFAM" id="SSF81524">
    <property type="entry name" value="14 kDa protein of cytochrome bc1 complex (Ubiquinol-cytochrome c reductase)"/>
    <property type="match status" value="1"/>
</dbReference>
<keyword evidence="6 9" id="KW-0249">Electron transport</keyword>
<evidence type="ECO:0000256" key="6">
    <source>
        <dbReference type="ARBA" id="ARBA00022982"/>
    </source>
</evidence>
<keyword evidence="5 9" id="KW-0999">Mitochondrion inner membrane</keyword>
<dbReference type="AlphaFoldDB" id="A0A0G4M9D9"/>
<evidence type="ECO:0000256" key="1">
    <source>
        <dbReference type="ARBA" id="ARBA00004443"/>
    </source>
</evidence>
<dbReference type="InterPro" id="IPR003197">
    <property type="entry name" value="QCR7"/>
</dbReference>
<dbReference type="PIRSF" id="PIRSF000022">
    <property type="entry name" value="Bc1_14K"/>
    <property type="match status" value="1"/>
</dbReference>
<dbReference type="STRING" id="100787.A0A0G4M9D9"/>
<evidence type="ECO:0000256" key="5">
    <source>
        <dbReference type="ARBA" id="ARBA00022792"/>
    </source>
</evidence>
<dbReference type="PANTHER" id="PTHR12022:SF0">
    <property type="entry name" value="CYTOCHROME B-C1 COMPLEX SUBUNIT 7"/>
    <property type="match status" value="1"/>
</dbReference>
<dbReference type="Proteomes" id="UP000044602">
    <property type="component" value="Unassembled WGS sequence"/>
</dbReference>
<reference evidence="11" key="1">
    <citation type="submission" date="2015-05" db="EMBL/GenBank/DDBJ databases">
        <authorList>
            <person name="Fogelqvist Johan"/>
        </authorList>
    </citation>
    <scope>NUCLEOTIDE SEQUENCE [LARGE SCALE GENOMIC DNA]</scope>
</reference>
<dbReference type="GO" id="GO:0045275">
    <property type="term" value="C:respiratory chain complex III"/>
    <property type="evidence" value="ECO:0007669"/>
    <property type="project" value="InterPro"/>
</dbReference>
<dbReference type="EMBL" id="CVQH01021529">
    <property type="protein sequence ID" value="CRK30892.1"/>
    <property type="molecule type" value="Genomic_DNA"/>
</dbReference>
<dbReference type="Gene3D" id="1.10.1090.10">
    <property type="entry name" value="Cytochrome b-c1 complex subunit 7"/>
    <property type="match status" value="1"/>
</dbReference>
<proteinExistence type="inferred from homology"/>
<name>A0A0G4M9D9_VERLO</name>
<dbReference type="PANTHER" id="PTHR12022">
    <property type="entry name" value="UBIQUINOL-CYTOCHROME C REDUCTASE COMPLEX 14 KD PROTEIN"/>
    <property type="match status" value="1"/>
</dbReference>
<comment type="subcellular location">
    <subcellularLocation>
        <location evidence="1">Mitochondrion inner membrane</location>
        <topology evidence="1">Peripheral membrane protein</topology>
        <orientation evidence="1">Matrix side</orientation>
    </subcellularLocation>
</comment>
<dbReference type="Pfam" id="PF02271">
    <property type="entry name" value="UCR_14kD"/>
    <property type="match status" value="1"/>
</dbReference>
<comment type="similarity">
    <text evidence="2 9">Belongs to the UQCRB/QCR7 family.</text>
</comment>
<keyword evidence="8 9" id="KW-0472">Membrane</keyword>
<organism evidence="10 11">
    <name type="scientific">Verticillium longisporum</name>
    <name type="common">Verticillium dahliae var. longisporum</name>
    <dbReference type="NCBI Taxonomy" id="100787"/>
    <lineage>
        <taxon>Eukaryota</taxon>
        <taxon>Fungi</taxon>
        <taxon>Dikarya</taxon>
        <taxon>Ascomycota</taxon>
        <taxon>Pezizomycotina</taxon>
        <taxon>Sordariomycetes</taxon>
        <taxon>Hypocreomycetidae</taxon>
        <taxon>Glomerellales</taxon>
        <taxon>Plectosphaerellaceae</taxon>
        <taxon>Verticillium</taxon>
    </lineage>
</organism>
<accession>A0A0G4M9D9</accession>
<evidence type="ECO:0000313" key="10">
    <source>
        <dbReference type="EMBL" id="CRK30892.1"/>
    </source>
</evidence>
<evidence type="ECO:0000256" key="3">
    <source>
        <dbReference type="ARBA" id="ARBA00022448"/>
    </source>
</evidence>
<keyword evidence="7 9" id="KW-0496">Mitochondrion</keyword>
<keyword evidence="3 9" id="KW-0813">Transport</keyword>
<sequence>MADLFVKRVAEGIQRSPSLLSFLRPLANWYSNTSGYRQVGLRYDDLFEEEREEVGKALKRLSPKESYDRIYRIRRAVQCSYQHKLLPKSEWTKPEEDVPYLRPLIEQVQVEMAEQRALDSLEVVKKH</sequence>
<dbReference type="GO" id="GO:0006122">
    <property type="term" value="P:mitochondrial electron transport, ubiquinol to cytochrome c"/>
    <property type="evidence" value="ECO:0007669"/>
    <property type="project" value="InterPro"/>
</dbReference>
<dbReference type="FunFam" id="1.10.1090.10:FF:000001">
    <property type="entry name" value="Cytochrome b-c1 complex subunit 7"/>
    <property type="match status" value="1"/>
</dbReference>
<evidence type="ECO:0000256" key="2">
    <source>
        <dbReference type="ARBA" id="ARBA00008554"/>
    </source>
</evidence>
<keyword evidence="11" id="KW-1185">Reference proteome</keyword>
<evidence type="ECO:0000256" key="7">
    <source>
        <dbReference type="ARBA" id="ARBA00023128"/>
    </source>
</evidence>
<protein>
    <recommendedName>
        <fullName evidence="9">Cytochrome b-c1 complex subunit 7</fullName>
    </recommendedName>
</protein>
<keyword evidence="4 9" id="KW-0679">Respiratory chain</keyword>
<dbReference type="GO" id="GO:0005743">
    <property type="term" value="C:mitochondrial inner membrane"/>
    <property type="evidence" value="ECO:0007669"/>
    <property type="project" value="UniProtKB-SubCell"/>
</dbReference>
<evidence type="ECO:0000256" key="8">
    <source>
        <dbReference type="ARBA" id="ARBA00023136"/>
    </source>
</evidence>